<dbReference type="RefSeq" id="WP_397083212.1">
    <property type="nucleotide sequence ID" value="NZ_JBITGY010000005.1"/>
</dbReference>
<proteinExistence type="predicted"/>
<dbReference type="Proteomes" id="UP001612741">
    <property type="component" value="Unassembled WGS sequence"/>
</dbReference>
<protein>
    <submittedName>
        <fullName evidence="2">Uncharacterized protein</fullName>
    </submittedName>
</protein>
<evidence type="ECO:0000256" key="1">
    <source>
        <dbReference type="SAM" id="SignalP"/>
    </source>
</evidence>
<dbReference type="EMBL" id="JBITGY010000005">
    <property type="protein sequence ID" value="MFI6499725.1"/>
    <property type="molecule type" value="Genomic_DNA"/>
</dbReference>
<evidence type="ECO:0000313" key="2">
    <source>
        <dbReference type="EMBL" id="MFI6499725.1"/>
    </source>
</evidence>
<feature type="signal peptide" evidence="1">
    <location>
        <begin position="1"/>
        <end position="29"/>
    </location>
</feature>
<feature type="chain" id="PRO_5045577582" evidence="1">
    <location>
        <begin position="30"/>
        <end position="53"/>
    </location>
</feature>
<evidence type="ECO:0000313" key="3">
    <source>
        <dbReference type="Proteomes" id="UP001612741"/>
    </source>
</evidence>
<accession>A0ABW7YUY0</accession>
<organism evidence="2 3">
    <name type="scientific">Nonomuraea typhae</name>
    <dbReference type="NCBI Taxonomy" id="2603600"/>
    <lineage>
        <taxon>Bacteria</taxon>
        <taxon>Bacillati</taxon>
        <taxon>Actinomycetota</taxon>
        <taxon>Actinomycetes</taxon>
        <taxon>Streptosporangiales</taxon>
        <taxon>Streptosporangiaceae</taxon>
        <taxon>Nonomuraea</taxon>
    </lineage>
</organism>
<reference evidence="2 3" key="1">
    <citation type="submission" date="2024-10" db="EMBL/GenBank/DDBJ databases">
        <title>The Natural Products Discovery Center: Release of the First 8490 Sequenced Strains for Exploring Actinobacteria Biosynthetic Diversity.</title>
        <authorList>
            <person name="Kalkreuter E."/>
            <person name="Kautsar S.A."/>
            <person name="Yang D."/>
            <person name="Bader C.D."/>
            <person name="Teijaro C.N."/>
            <person name="Fluegel L."/>
            <person name="Davis C.M."/>
            <person name="Simpson J.R."/>
            <person name="Lauterbach L."/>
            <person name="Steele A.D."/>
            <person name="Gui C."/>
            <person name="Meng S."/>
            <person name="Li G."/>
            <person name="Viehrig K."/>
            <person name="Ye F."/>
            <person name="Su P."/>
            <person name="Kiefer A.F."/>
            <person name="Nichols A."/>
            <person name="Cepeda A.J."/>
            <person name="Yan W."/>
            <person name="Fan B."/>
            <person name="Jiang Y."/>
            <person name="Adhikari A."/>
            <person name="Zheng C.-J."/>
            <person name="Schuster L."/>
            <person name="Cowan T.M."/>
            <person name="Smanski M.J."/>
            <person name="Chevrette M.G."/>
            <person name="De Carvalho L.P.S."/>
            <person name="Shen B."/>
        </authorList>
    </citation>
    <scope>NUCLEOTIDE SEQUENCE [LARGE SCALE GENOMIC DNA]</scope>
    <source>
        <strain evidence="2 3">NPDC050545</strain>
    </source>
</reference>
<name>A0ABW7YUY0_9ACTN</name>
<sequence length="53" mass="5262">MQNSKSLAMTIAALAVTGGALFVPAAAQAETGAGGHGDFTVTSCSAERTCFEI</sequence>
<comment type="caution">
    <text evidence="2">The sequence shown here is derived from an EMBL/GenBank/DDBJ whole genome shotgun (WGS) entry which is preliminary data.</text>
</comment>
<gene>
    <name evidence="2" type="ORF">ACIBG2_20215</name>
</gene>
<keyword evidence="1" id="KW-0732">Signal</keyword>
<keyword evidence="3" id="KW-1185">Reference proteome</keyword>